<feature type="transmembrane region" description="Helical" evidence="7">
    <location>
        <begin position="67"/>
        <end position="87"/>
    </location>
</feature>
<gene>
    <name evidence="8" type="ORF">Nepgr_019807</name>
</gene>
<evidence type="ECO:0000256" key="4">
    <source>
        <dbReference type="ARBA" id="ARBA00022989"/>
    </source>
</evidence>
<keyword evidence="9" id="KW-1185">Reference proteome</keyword>
<comment type="subcellular location">
    <subcellularLocation>
        <location evidence="1">Membrane</location>
        <topology evidence="1">Multi-pass membrane protein</topology>
    </subcellularLocation>
</comment>
<dbReference type="GO" id="GO:0022857">
    <property type="term" value="F:transmembrane transporter activity"/>
    <property type="evidence" value="ECO:0007669"/>
    <property type="project" value="InterPro"/>
</dbReference>
<evidence type="ECO:0000313" key="8">
    <source>
        <dbReference type="EMBL" id="GMH17966.1"/>
    </source>
</evidence>
<evidence type="ECO:0000256" key="7">
    <source>
        <dbReference type="SAM" id="Phobius"/>
    </source>
</evidence>
<feature type="transmembrane region" description="Helical" evidence="7">
    <location>
        <begin position="124"/>
        <end position="144"/>
    </location>
</feature>
<keyword evidence="4 7" id="KW-1133">Transmembrane helix</keyword>
<reference evidence="8" key="1">
    <citation type="submission" date="2023-05" db="EMBL/GenBank/DDBJ databases">
        <title>Nepenthes gracilis genome sequencing.</title>
        <authorList>
            <person name="Fukushima K."/>
        </authorList>
    </citation>
    <scope>NUCLEOTIDE SEQUENCE</scope>
    <source>
        <strain evidence="8">SING2019-196</strain>
    </source>
</reference>
<evidence type="ECO:0000256" key="6">
    <source>
        <dbReference type="ARBA" id="ARBA00023180"/>
    </source>
</evidence>
<keyword evidence="3 7" id="KW-0812">Transmembrane</keyword>
<protein>
    <submittedName>
        <fullName evidence="8">Uncharacterized protein</fullName>
    </submittedName>
</protein>
<evidence type="ECO:0000256" key="5">
    <source>
        <dbReference type="ARBA" id="ARBA00023136"/>
    </source>
</evidence>
<keyword evidence="5 7" id="KW-0472">Membrane</keyword>
<comment type="similarity">
    <text evidence="2">Belongs to the CTL (choline transporter-like) family.</text>
</comment>
<organism evidence="8 9">
    <name type="scientific">Nepenthes gracilis</name>
    <name type="common">Slender pitcher plant</name>
    <dbReference type="NCBI Taxonomy" id="150966"/>
    <lineage>
        <taxon>Eukaryota</taxon>
        <taxon>Viridiplantae</taxon>
        <taxon>Streptophyta</taxon>
        <taxon>Embryophyta</taxon>
        <taxon>Tracheophyta</taxon>
        <taxon>Spermatophyta</taxon>
        <taxon>Magnoliopsida</taxon>
        <taxon>eudicotyledons</taxon>
        <taxon>Gunneridae</taxon>
        <taxon>Pentapetalae</taxon>
        <taxon>Caryophyllales</taxon>
        <taxon>Nepenthaceae</taxon>
        <taxon>Nepenthes</taxon>
    </lineage>
</organism>
<evidence type="ECO:0000256" key="2">
    <source>
        <dbReference type="ARBA" id="ARBA00007168"/>
    </source>
</evidence>
<name>A0AAD3SVY5_NEPGR</name>
<accession>A0AAD3SVY5</accession>
<dbReference type="AlphaFoldDB" id="A0AAD3SVY5"/>
<dbReference type="PANTHER" id="PTHR12385:SF14">
    <property type="entry name" value="CHOLINE TRANSPORTER-LIKE 2"/>
    <property type="match status" value="1"/>
</dbReference>
<dbReference type="PANTHER" id="PTHR12385">
    <property type="entry name" value="CHOLINE TRANSPORTER-LIKE (SLC FAMILY 44)"/>
    <property type="match status" value="1"/>
</dbReference>
<dbReference type="EMBL" id="BSYO01000018">
    <property type="protein sequence ID" value="GMH17966.1"/>
    <property type="molecule type" value="Genomic_DNA"/>
</dbReference>
<dbReference type="InterPro" id="IPR007603">
    <property type="entry name" value="Choline_transptr-like"/>
</dbReference>
<comment type="caution">
    <text evidence="8">The sequence shown here is derived from an EMBL/GenBank/DDBJ whole genome shotgun (WGS) entry which is preliminary data.</text>
</comment>
<evidence type="ECO:0000256" key="3">
    <source>
        <dbReference type="ARBA" id="ARBA00022692"/>
    </source>
</evidence>
<dbReference type="Proteomes" id="UP001279734">
    <property type="component" value="Unassembled WGS sequence"/>
</dbReference>
<dbReference type="GO" id="GO:0016020">
    <property type="term" value="C:membrane"/>
    <property type="evidence" value="ECO:0007669"/>
    <property type="project" value="UniProtKB-SubCell"/>
</dbReference>
<evidence type="ECO:0000313" key="9">
    <source>
        <dbReference type="Proteomes" id="UP001279734"/>
    </source>
</evidence>
<feature type="transmembrane region" description="Helical" evidence="7">
    <location>
        <begin position="38"/>
        <end position="61"/>
    </location>
</feature>
<sequence>MGGVNINDGHVINKSIHRFINSQSTILKRYMADIERSWPVLIVCGRVLPLFLLVIWLLMIRHFVIEMPWITIIPFNILVISVTMFFYSKARWIGNDTVSPIIGEHDPYIHVSGRELNHLRATTILMIVVISILASIAMVWHILIATSVLKVAAKAIGEV</sequence>
<proteinExistence type="inferred from homology"/>
<keyword evidence="6" id="KW-0325">Glycoprotein</keyword>
<evidence type="ECO:0000256" key="1">
    <source>
        <dbReference type="ARBA" id="ARBA00004141"/>
    </source>
</evidence>